<sequence>LLKKKGAKATIPPRKNAAPWEEGHPRNEAVTALKAGELKQWKKDSGYHQRSIAETAMYRFKQLIGPTLSLRNYNAQVGEILAGVKVMNKLIGLGMPVRQPVN</sequence>
<evidence type="ECO:0000259" key="2">
    <source>
        <dbReference type="Pfam" id="PF01609"/>
    </source>
</evidence>
<dbReference type="GO" id="GO:0004803">
    <property type="term" value="F:transposase activity"/>
    <property type="evidence" value="ECO:0007669"/>
    <property type="project" value="InterPro"/>
</dbReference>
<dbReference type="AlphaFoldDB" id="A0AAW5RUF6"/>
<dbReference type="GO" id="GO:0003677">
    <property type="term" value="F:DNA binding"/>
    <property type="evidence" value="ECO:0007669"/>
    <property type="project" value="InterPro"/>
</dbReference>
<evidence type="ECO:0000256" key="1">
    <source>
        <dbReference type="SAM" id="MobiDB-lite"/>
    </source>
</evidence>
<dbReference type="PANTHER" id="PTHR34631:SF3">
    <property type="entry name" value="ISSOD12 TRANSPOSASE TNPA_ISSOD12"/>
    <property type="match status" value="1"/>
</dbReference>
<dbReference type="PANTHER" id="PTHR34631">
    <property type="match status" value="1"/>
</dbReference>
<evidence type="ECO:0000313" key="3">
    <source>
        <dbReference type="EMBL" id="MCV3291077.1"/>
    </source>
</evidence>
<comment type="caution">
    <text evidence="3">The sequence shown here is derived from an EMBL/GenBank/DDBJ whole genome shotgun (WGS) entry which is preliminary data.</text>
</comment>
<evidence type="ECO:0000313" key="4">
    <source>
        <dbReference type="Proteomes" id="UP001208651"/>
    </source>
</evidence>
<name>A0AAW5RUF6_AERME</name>
<gene>
    <name evidence="3" type="ORF">LZT28_23200</name>
</gene>
<accession>A0AAW5RUF6</accession>
<feature type="domain" description="Transposase IS4-like" evidence="2">
    <location>
        <begin position="2"/>
        <end position="82"/>
    </location>
</feature>
<dbReference type="RefSeq" id="WP_404801433.1">
    <property type="nucleotide sequence ID" value="NZ_JAJVCY010000190.1"/>
</dbReference>
<reference evidence="3" key="1">
    <citation type="submission" date="2022-01" db="EMBL/GenBank/DDBJ databases">
        <title>Comparison of Fish pathogen Aeromonas spp.</title>
        <authorList>
            <person name="Dubey S."/>
            <person name="Sorum H."/>
            <person name="Munangandu H.M."/>
        </authorList>
    </citation>
    <scope>NUCLEOTIDE SEQUENCE</scope>
    <source>
        <strain evidence="3">SD/21-15</strain>
    </source>
</reference>
<dbReference type="InterPro" id="IPR053172">
    <property type="entry name" value="Tn903_transposase"/>
</dbReference>
<proteinExistence type="predicted"/>
<dbReference type="Pfam" id="PF01609">
    <property type="entry name" value="DDE_Tnp_1"/>
    <property type="match status" value="1"/>
</dbReference>
<protein>
    <submittedName>
        <fullName evidence="3">IS5/IS1182 family transposase</fullName>
    </submittedName>
</protein>
<dbReference type="Proteomes" id="UP001208651">
    <property type="component" value="Unassembled WGS sequence"/>
</dbReference>
<dbReference type="InterPro" id="IPR002559">
    <property type="entry name" value="Transposase_11"/>
</dbReference>
<dbReference type="GO" id="GO:0006313">
    <property type="term" value="P:DNA transposition"/>
    <property type="evidence" value="ECO:0007669"/>
    <property type="project" value="InterPro"/>
</dbReference>
<dbReference type="EMBL" id="JAJVCY010000190">
    <property type="protein sequence ID" value="MCV3291077.1"/>
    <property type="molecule type" value="Genomic_DNA"/>
</dbReference>
<feature type="region of interest" description="Disordered" evidence="1">
    <location>
        <begin position="1"/>
        <end position="25"/>
    </location>
</feature>
<feature type="non-terminal residue" evidence="3">
    <location>
        <position position="1"/>
    </location>
</feature>
<organism evidence="3 4">
    <name type="scientific">Aeromonas media</name>
    <dbReference type="NCBI Taxonomy" id="651"/>
    <lineage>
        <taxon>Bacteria</taxon>
        <taxon>Pseudomonadati</taxon>
        <taxon>Pseudomonadota</taxon>
        <taxon>Gammaproteobacteria</taxon>
        <taxon>Aeromonadales</taxon>
        <taxon>Aeromonadaceae</taxon>
        <taxon>Aeromonas</taxon>
    </lineage>
</organism>